<dbReference type="VEuPathDB" id="TriTrypDB:BCY84_03118"/>
<dbReference type="VEuPathDB" id="TriTrypDB:TCSYLVIO_005466"/>
<reference evidence="2 3" key="1">
    <citation type="journal article" date="2018" name="Microb. Genom.">
        <title>Expanding an expanded genome: long-read sequencing of Trypanosoma cruzi.</title>
        <authorList>
            <person name="Berna L."/>
            <person name="Rodriguez M."/>
            <person name="Chiribao M.L."/>
            <person name="Parodi-Talice A."/>
            <person name="Pita S."/>
            <person name="Rijo G."/>
            <person name="Alvarez-Valin F."/>
            <person name="Robello C."/>
        </authorList>
    </citation>
    <scope>NUCLEOTIDE SEQUENCE [LARGE SCALE GENOMIC DNA]</scope>
    <source>
        <strain evidence="2 3">Dm28c</strain>
    </source>
</reference>
<dbReference type="VEuPathDB" id="TriTrypDB:Tc_MARK_4127"/>
<gene>
    <name evidence="2" type="ORF">C4B63_19g270</name>
</gene>
<evidence type="ECO:0000313" key="3">
    <source>
        <dbReference type="Proteomes" id="UP000246121"/>
    </source>
</evidence>
<dbReference type="VEuPathDB" id="TriTrypDB:TCDM_07642"/>
<comment type="caution">
    <text evidence="2">The sequence shown here is derived from an EMBL/GenBank/DDBJ whole genome shotgun (WGS) entry which is preliminary data.</text>
</comment>
<dbReference type="Proteomes" id="UP000246121">
    <property type="component" value="Unassembled WGS sequence"/>
</dbReference>
<dbReference type="VEuPathDB" id="TriTrypDB:C3747_9g288"/>
<dbReference type="VEuPathDB" id="TriTrypDB:TcYC6_0074270"/>
<dbReference type="VEuPathDB" id="TriTrypDB:TcG_01690"/>
<proteinExistence type="predicted"/>
<dbReference type="VEuPathDB" id="TriTrypDB:C4B63_19g270"/>
<organism evidence="2 3">
    <name type="scientific">Trypanosoma cruzi</name>
    <dbReference type="NCBI Taxonomy" id="5693"/>
    <lineage>
        <taxon>Eukaryota</taxon>
        <taxon>Discoba</taxon>
        <taxon>Euglenozoa</taxon>
        <taxon>Kinetoplastea</taxon>
        <taxon>Metakinetoplastina</taxon>
        <taxon>Trypanosomatida</taxon>
        <taxon>Trypanosomatidae</taxon>
        <taxon>Trypanosoma</taxon>
        <taxon>Schizotrypanum</taxon>
    </lineage>
</organism>
<dbReference type="VEuPathDB" id="TriTrypDB:TcCLB.508505.10"/>
<dbReference type="VEuPathDB" id="TriTrypDB:ECC02_003652"/>
<dbReference type="EMBL" id="PRFA01000019">
    <property type="protein sequence ID" value="PWU96228.1"/>
    <property type="molecule type" value="Genomic_DNA"/>
</dbReference>
<sequence>MSYWATSEGRALSAGHTSRLSWCMRSGAMAISRSAMTQTELLCDRIVDVGEGIVANFFEQLLARLEQHGIRRCLHGDKENYEGGTNNGDKNLHHSISPSDECSMASSLRPSVKQRMEDAREPYYYVCVPCELQLTETSTSAATLAMLQDVHYHCSSAEHRRIASWMGEPDIDRTLQNSAKIDPTGYAWIHVNGIPMLIPRRPGGGDMFFPLPHEAHDRERIAPSGMDGLLFATQQHTEVWNHPLRSIYTGTKQFLYTVDNNRRICKKKWKTLKRRRNRFVLQHIPLDVYTTGTFVGDATVPALFEITQQRLPKKTQYGAETTGYQMKYVVSDKPCMVWNDAMETGLSSFVVRNNGIYRVSLLCAGDAAKWASQGPPPAGSTQDAHTGGEGHSQMLTVEALSQLRAASTVGRNFHVLSTSELDASDSLTHSEVTSYVSS</sequence>
<protein>
    <submittedName>
        <fullName evidence="2">Uncharacterized protein</fullName>
    </submittedName>
</protein>
<accession>A0A2V2VLZ2</accession>
<dbReference type="VEuPathDB" id="TriTrypDB:TcBrA4_0057210"/>
<dbReference type="AlphaFoldDB" id="A0A2V2VLZ2"/>
<dbReference type="VEuPathDB" id="TriTrypDB:TcCLB.503893.181"/>
<feature type="region of interest" description="Disordered" evidence="1">
    <location>
        <begin position="81"/>
        <end position="104"/>
    </location>
</feature>
<evidence type="ECO:0000313" key="2">
    <source>
        <dbReference type="EMBL" id="PWU96228.1"/>
    </source>
</evidence>
<evidence type="ECO:0000256" key="1">
    <source>
        <dbReference type="SAM" id="MobiDB-lite"/>
    </source>
</evidence>
<feature type="compositionally biased region" description="Polar residues" evidence="1">
    <location>
        <begin position="83"/>
        <end position="104"/>
    </location>
</feature>
<name>A0A2V2VLZ2_TRYCR</name>
<dbReference type="VEuPathDB" id="TriTrypDB:TcCL_NonESM01354"/>